<evidence type="ECO:0000259" key="7">
    <source>
        <dbReference type="Pfam" id="PF00884"/>
    </source>
</evidence>
<keyword evidence="2" id="KW-1003">Cell membrane</keyword>
<dbReference type="RefSeq" id="WP_170120200.1">
    <property type="nucleotide sequence ID" value="NZ_MSZV01000043.1"/>
</dbReference>
<feature type="transmembrane region" description="Helical" evidence="6">
    <location>
        <begin position="112"/>
        <end position="135"/>
    </location>
</feature>
<evidence type="ECO:0000256" key="2">
    <source>
        <dbReference type="ARBA" id="ARBA00022475"/>
    </source>
</evidence>
<proteinExistence type="predicted"/>
<evidence type="ECO:0000256" key="1">
    <source>
        <dbReference type="ARBA" id="ARBA00004651"/>
    </source>
</evidence>
<reference evidence="8 9" key="1">
    <citation type="submission" date="2018-05" db="EMBL/GenBank/DDBJ databases">
        <title>Genomic Encyclopedia of Type Strains, Phase IV (KMG-IV): sequencing the most valuable type-strain genomes for metagenomic binning, comparative biology and taxonomic classification.</title>
        <authorList>
            <person name="Goeker M."/>
        </authorList>
    </citation>
    <scope>NUCLEOTIDE SEQUENCE [LARGE SCALE GENOMIC DNA]</scope>
    <source>
        <strain evidence="8 9">DSM 14263</strain>
    </source>
</reference>
<protein>
    <submittedName>
        <fullName evidence="8">Sulfatase-like protein</fullName>
    </submittedName>
</protein>
<dbReference type="InterPro" id="IPR000917">
    <property type="entry name" value="Sulfatase_N"/>
</dbReference>
<feature type="domain" description="Sulfatase N-terminal" evidence="7">
    <location>
        <begin position="242"/>
        <end position="538"/>
    </location>
</feature>
<name>A0A316IBM2_9GAMM</name>
<dbReference type="InterPro" id="IPR050448">
    <property type="entry name" value="OpgB/LTA_synthase_biosynth"/>
</dbReference>
<keyword evidence="4 6" id="KW-1133">Transmembrane helix</keyword>
<accession>A0A316IBM2</accession>
<keyword evidence="5 6" id="KW-0472">Membrane</keyword>
<dbReference type="EMBL" id="QGHC01000006">
    <property type="protein sequence ID" value="PWK87755.1"/>
    <property type="molecule type" value="Genomic_DNA"/>
</dbReference>
<feature type="transmembrane region" description="Helical" evidence="6">
    <location>
        <begin position="39"/>
        <end position="61"/>
    </location>
</feature>
<dbReference type="AlphaFoldDB" id="A0A316IBM2"/>
<dbReference type="PANTHER" id="PTHR47371">
    <property type="entry name" value="LIPOTEICHOIC ACID SYNTHASE"/>
    <property type="match status" value="1"/>
</dbReference>
<evidence type="ECO:0000313" key="9">
    <source>
        <dbReference type="Proteomes" id="UP000245812"/>
    </source>
</evidence>
<evidence type="ECO:0000313" key="8">
    <source>
        <dbReference type="EMBL" id="PWK87755.1"/>
    </source>
</evidence>
<dbReference type="InterPro" id="IPR017850">
    <property type="entry name" value="Alkaline_phosphatase_core_sf"/>
</dbReference>
<dbReference type="CDD" id="cd16015">
    <property type="entry name" value="LTA_synthase"/>
    <property type="match status" value="1"/>
</dbReference>
<feature type="transmembrane region" description="Helical" evidence="6">
    <location>
        <begin position="12"/>
        <end position="33"/>
    </location>
</feature>
<sequence length="623" mass="67792">MRWQWLASRHRPIFFVGLLAAYLLVLHDSAAWPGTTAHAFVQCLAAAAELGLAWSLCAAMRPVPAPRSAAAEGAYLAIPLLVCAAYLVQMYSLHLSGNFITALALENRAEAWIIRGRGMALAIALMACWWLLFVLGHFHARGAAHPAPPTKGRRLRLAAVTAFGLGVACSFLAQPDTGLLQADYRQAPLVALAHTLRAAVGDHYAYHGPEISAHGPKYPLEKHWIYSAGLPFARKPGQHAAPNVIVVFMEGTSARLLGAYGGTYPGLTPNMDRFAGLSMRVVRYYNHTAATYRGLQGQLVSGYPEAGGSEDGASWESAAARPALAAVHYRSLPMLLRDHGYGTFFLSPHHDTVGLNTMLRALGFDRVYSFDDVARDIAPGSPYYFVEGALSDDDLFHALHVLMERGSLSGGGRPFFVGLYNFGTHAFLDVMPNGAKYGDGSNAALNKLHNLDRAFGRFLDYFMASPYARDTILVLTTDHATFPEPPYRAVAGTGYQPYFVDAIPLLVYDPTHALPTLYDAHDRTSLDFAPTLLQLLGIRQGDNSFLGTSLFEARPDSVGVAAIGHEFFAIDADGVHPEADLPPADRPGFQAEKQRVLGYYRLEREDRIASPWRNFPSGSPGQP</sequence>
<keyword evidence="9" id="KW-1185">Reference proteome</keyword>
<gene>
    <name evidence="8" type="ORF">C7456_106248</name>
</gene>
<evidence type="ECO:0000256" key="6">
    <source>
        <dbReference type="SAM" id="Phobius"/>
    </source>
</evidence>
<comment type="subcellular location">
    <subcellularLocation>
        <location evidence="1">Cell membrane</location>
        <topology evidence="1">Multi-pass membrane protein</topology>
    </subcellularLocation>
</comment>
<feature type="transmembrane region" description="Helical" evidence="6">
    <location>
        <begin position="73"/>
        <end position="92"/>
    </location>
</feature>
<dbReference type="GO" id="GO:0005886">
    <property type="term" value="C:plasma membrane"/>
    <property type="evidence" value="ECO:0007669"/>
    <property type="project" value="UniProtKB-SubCell"/>
</dbReference>
<evidence type="ECO:0000256" key="4">
    <source>
        <dbReference type="ARBA" id="ARBA00022989"/>
    </source>
</evidence>
<organism evidence="8 9">
    <name type="scientific">Fulvimonas soli</name>
    <dbReference type="NCBI Taxonomy" id="155197"/>
    <lineage>
        <taxon>Bacteria</taxon>
        <taxon>Pseudomonadati</taxon>
        <taxon>Pseudomonadota</taxon>
        <taxon>Gammaproteobacteria</taxon>
        <taxon>Lysobacterales</taxon>
        <taxon>Rhodanobacteraceae</taxon>
        <taxon>Fulvimonas</taxon>
    </lineage>
</organism>
<feature type="transmembrane region" description="Helical" evidence="6">
    <location>
        <begin position="155"/>
        <end position="173"/>
    </location>
</feature>
<dbReference type="PANTHER" id="PTHR47371:SF3">
    <property type="entry name" value="PHOSPHOGLYCEROL TRANSFERASE I"/>
    <property type="match status" value="1"/>
</dbReference>
<keyword evidence="3 6" id="KW-0812">Transmembrane</keyword>
<dbReference type="Proteomes" id="UP000245812">
    <property type="component" value="Unassembled WGS sequence"/>
</dbReference>
<evidence type="ECO:0000256" key="3">
    <source>
        <dbReference type="ARBA" id="ARBA00022692"/>
    </source>
</evidence>
<dbReference type="Pfam" id="PF00884">
    <property type="entry name" value="Sulfatase"/>
    <property type="match status" value="1"/>
</dbReference>
<evidence type="ECO:0000256" key="5">
    <source>
        <dbReference type="ARBA" id="ARBA00023136"/>
    </source>
</evidence>
<comment type="caution">
    <text evidence="8">The sequence shown here is derived from an EMBL/GenBank/DDBJ whole genome shotgun (WGS) entry which is preliminary data.</text>
</comment>
<dbReference type="Gene3D" id="3.40.720.10">
    <property type="entry name" value="Alkaline Phosphatase, subunit A"/>
    <property type="match status" value="1"/>
</dbReference>
<dbReference type="SUPFAM" id="SSF53649">
    <property type="entry name" value="Alkaline phosphatase-like"/>
    <property type="match status" value="1"/>
</dbReference>